<dbReference type="PANTHER" id="PTHR45786">
    <property type="entry name" value="DNA BINDING PROTEIN-LIKE"/>
    <property type="match status" value="1"/>
</dbReference>
<accession>A0A0D3BH64</accession>
<dbReference type="Pfam" id="PF14214">
    <property type="entry name" value="Helitron_like_N"/>
    <property type="match status" value="1"/>
</dbReference>
<name>A0A0D3BH64_BRAOL</name>
<dbReference type="InterPro" id="IPR025476">
    <property type="entry name" value="Helitron_helicase-like"/>
</dbReference>
<evidence type="ECO:0000313" key="2">
    <source>
        <dbReference type="EnsemblPlants" id="Bo3g127350.1"/>
    </source>
</evidence>
<dbReference type="Proteomes" id="UP000032141">
    <property type="component" value="Chromosome C3"/>
</dbReference>
<dbReference type="HOGENOM" id="CLU_001324_5_6_1"/>
<reference evidence="2" key="2">
    <citation type="submission" date="2015-03" db="UniProtKB">
        <authorList>
            <consortium name="EnsemblPlants"/>
        </authorList>
    </citation>
    <scope>IDENTIFICATION</scope>
</reference>
<dbReference type="PANTHER" id="PTHR45786:SF66">
    <property type="entry name" value="HOOK MOTIF PROTEIN, PUTATIVE-RELATED"/>
    <property type="match status" value="1"/>
</dbReference>
<organism evidence="2 3">
    <name type="scientific">Brassica oleracea var. oleracea</name>
    <dbReference type="NCBI Taxonomy" id="109376"/>
    <lineage>
        <taxon>Eukaryota</taxon>
        <taxon>Viridiplantae</taxon>
        <taxon>Streptophyta</taxon>
        <taxon>Embryophyta</taxon>
        <taxon>Tracheophyta</taxon>
        <taxon>Spermatophyta</taxon>
        <taxon>Magnoliopsida</taxon>
        <taxon>eudicotyledons</taxon>
        <taxon>Gunneridae</taxon>
        <taxon>Pentapetalae</taxon>
        <taxon>rosids</taxon>
        <taxon>malvids</taxon>
        <taxon>Brassicales</taxon>
        <taxon>Brassicaceae</taxon>
        <taxon>Brassiceae</taxon>
        <taxon>Brassica</taxon>
    </lineage>
</organism>
<protein>
    <recommendedName>
        <fullName evidence="1">Helitron helicase-like domain-containing protein</fullName>
    </recommendedName>
</protein>
<reference evidence="2 3" key="1">
    <citation type="journal article" date="2014" name="Genome Biol.">
        <title>Transcriptome and methylome profiling reveals relics of genome dominance in the mesopolyploid Brassica oleracea.</title>
        <authorList>
            <person name="Parkin I.A."/>
            <person name="Koh C."/>
            <person name="Tang H."/>
            <person name="Robinson S.J."/>
            <person name="Kagale S."/>
            <person name="Clarke W.E."/>
            <person name="Town C.D."/>
            <person name="Nixon J."/>
            <person name="Krishnakumar V."/>
            <person name="Bidwell S.L."/>
            <person name="Denoeud F."/>
            <person name="Belcram H."/>
            <person name="Links M.G."/>
            <person name="Just J."/>
            <person name="Clarke C."/>
            <person name="Bender T."/>
            <person name="Huebert T."/>
            <person name="Mason A.S."/>
            <person name="Pires J.C."/>
            <person name="Barker G."/>
            <person name="Moore J."/>
            <person name="Walley P.G."/>
            <person name="Manoli S."/>
            <person name="Batley J."/>
            <person name="Edwards D."/>
            <person name="Nelson M.N."/>
            <person name="Wang X."/>
            <person name="Paterson A.H."/>
            <person name="King G."/>
            <person name="Bancroft I."/>
            <person name="Chalhoub B."/>
            <person name="Sharpe A.G."/>
        </authorList>
    </citation>
    <scope>NUCLEOTIDE SEQUENCE</scope>
    <source>
        <strain evidence="2 3">cv. TO1000</strain>
    </source>
</reference>
<evidence type="ECO:0000259" key="1">
    <source>
        <dbReference type="Pfam" id="PF14214"/>
    </source>
</evidence>
<keyword evidence="3" id="KW-1185">Reference proteome</keyword>
<sequence>MHGKIELPPLRVLPQVLLDLLFREDSETINFIENIRAYNSMFAFTSMGGEIDASVNNGCGPFVFRLHGQNFHQIGSLLPEEGLPPAFTQLYIFDTENESSDVKIILISGRGTNEKTYNLPTTSEVAALFVGDFDEEIDARDIIVETKGKKFTRISDLHPAYLPLQYPLLFPFGEDGYHIDLHLKRTTTTSKKPRSKVSMREFFAYRIFERYNQFSALMFSGKLFQQFLVDGFTMIEAERIRYLKLNQKALRADKYSNVSAYAASGNQDSTKCGKRIVLPSTYVGGAGYMREKYMDAMTVCQTFGYPELLITFTCNPKWSEITRHLQQRRLKSEDRADILSRVFKMKLNSLIFEIHNKNLFGSSRGVIYTIEFQKRGLPHAHILLWLKPRSKTPTTSDINKVISAEVPDQATDPIFYDIVKELMIHGPCGLANPRSPCMDKGKCTKKFPKDFSNDTSIYIYKIEFSLS</sequence>
<dbReference type="eggNOG" id="KOG0987">
    <property type="taxonomic scope" value="Eukaryota"/>
</dbReference>
<proteinExistence type="predicted"/>
<dbReference type="STRING" id="109376.A0A0D3BH64"/>
<evidence type="ECO:0000313" key="3">
    <source>
        <dbReference type="Proteomes" id="UP000032141"/>
    </source>
</evidence>
<dbReference type="Gramene" id="Bo3g127350.1">
    <property type="protein sequence ID" value="Bo3g127350.1"/>
    <property type="gene ID" value="Bo3g127350"/>
</dbReference>
<dbReference type="EnsemblPlants" id="Bo3g127350.1">
    <property type="protein sequence ID" value="Bo3g127350.1"/>
    <property type="gene ID" value="Bo3g127350"/>
</dbReference>
<dbReference type="AlphaFoldDB" id="A0A0D3BH64"/>
<dbReference type="OMA" id="LMSHIMH"/>
<feature type="domain" description="Helitron helicase-like" evidence="1">
    <location>
        <begin position="202"/>
        <end position="384"/>
    </location>
</feature>